<sequence length="430" mass="47506">MKERNEKSIFRELLNVLKITGLITEYNMNTSVCTTKFTSLQASNLAVNIVTFVYIVFISILILMFLKVNGFGIRVSFRTQVQLRGIKRHISPEENDSQRRALTRTTILKNACLGVLGYLTDEGADNDVNDKYTTEVIRVRAVHGSTLSLPLPLRRVHQFPNPTYLQSIYVCFNGDILTTTVWPNASIYIVSDVTTNKPTVTLLHTFDNINAVTPSSKHSLRSSLSWAATNPALGIGINGTFGVWELDLRLTGRRRRGSSFSSAPRIRELVQISNGGLLAGMVALPSSPTTLLISDSILGLVWRVNTLTQQYSLAIRDQTMHSPRWAASQFGVNGIHIHNNHLYWSNSYEATIYRIPITRYGYRTPGGQAEVVKTLHAIYLDNFTFGPHDGDTIWAATNADNRLVAITPDGNATVVAGVPDQLTVAGSVAA</sequence>
<dbReference type="EMBL" id="CP120627">
    <property type="protein sequence ID" value="WEW56373.1"/>
    <property type="molecule type" value="Genomic_DNA"/>
</dbReference>
<keyword evidence="1" id="KW-1133">Transmembrane helix</keyword>
<keyword evidence="3" id="KW-1185">Reference proteome</keyword>
<name>A0AAF0DDN1_9EURO</name>
<protein>
    <submittedName>
        <fullName evidence="2">Uncharacterized protein</fullName>
    </submittedName>
</protein>
<keyword evidence="1" id="KW-0472">Membrane</keyword>
<proteinExistence type="predicted"/>
<reference evidence="2" key="1">
    <citation type="submission" date="2023-03" db="EMBL/GenBank/DDBJ databases">
        <title>Emydomyces testavorans Genome Sequence.</title>
        <authorList>
            <person name="Hoyer L."/>
        </authorList>
    </citation>
    <scope>NUCLEOTIDE SEQUENCE</scope>
    <source>
        <strain evidence="2">16-2883</strain>
    </source>
</reference>
<dbReference type="PANTHER" id="PTHR42060:SF1">
    <property type="entry name" value="NHL REPEAT-CONTAINING PROTEIN"/>
    <property type="match status" value="1"/>
</dbReference>
<keyword evidence="1" id="KW-0812">Transmembrane</keyword>
<dbReference type="SUPFAM" id="SSF63829">
    <property type="entry name" value="Calcium-dependent phosphotriesterase"/>
    <property type="match status" value="1"/>
</dbReference>
<evidence type="ECO:0000256" key="1">
    <source>
        <dbReference type="SAM" id="Phobius"/>
    </source>
</evidence>
<accession>A0AAF0DDN1</accession>
<dbReference type="PANTHER" id="PTHR42060">
    <property type="entry name" value="NHL REPEAT-CONTAINING PROTEIN-RELATED"/>
    <property type="match status" value="1"/>
</dbReference>
<evidence type="ECO:0000313" key="2">
    <source>
        <dbReference type="EMBL" id="WEW56373.1"/>
    </source>
</evidence>
<gene>
    <name evidence="2" type="ORF">PRK78_001816</name>
</gene>
<dbReference type="AlphaFoldDB" id="A0AAF0DDN1"/>
<dbReference type="Proteomes" id="UP001219355">
    <property type="component" value="Chromosome 1"/>
</dbReference>
<dbReference type="Gene3D" id="2.120.10.30">
    <property type="entry name" value="TolB, C-terminal domain"/>
    <property type="match status" value="1"/>
</dbReference>
<organism evidence="2 3">
    <name type="scientific">Emydomyces testavorans</name>
    <dbReference type="NCBI Taxonomy" id="2070801"/>
    <lineage>
        <taxon>Eukaryota</taxon>
        <taxon>Fungi</taxon>
        <taxon>Dikarya</taxon>
        <taxon>Ascomycota</taxon>
        <taxon>Pezizomycotina</taxon>
        <taxon>Eurotiomycetes</taxon>
        <taxon>Eurotiomycetidae</taxon>
        <taxon>Onygenales</taxon>
        <taxon>Nannizziopsiaceae</taxon>
        <taxon>Emydomyces</taxon>
    </lineage>
</organism>
<dbReference type="InterPro" id="IPR011042">
    <property type="entry name" value="6-blade_b-propeller_TolB-like"/>
</dbReference>
<feature type="transmembrane region" description="Helical" evidence="1">
    <location>
        <begin position="45"/>
        <end position="66"/>
    </location>
</feature>
<evidence type="ECO:0000313" key="3">
    <source>
        <dbReference type="Proteomes" id="UP001219355"/>
    </source>
</evidence>
<dbReference type="InterPro" id="IPR052998">
    <property type="entry name" value="Hetero-Diels-Alderase-like"/>
</dbReference>